<evidence type="ECO:0000313" key="2">
    <source>
        <dbReference type="Proteomes" id="UP000887577"/>
    </source>
</evidence>
<name>A0A914Z181_9BILA</name>
<keyword evidence="2" id="KW-1185">Reference proteome</keyword>
<reference evidence="3" key="1">
    <citation type="submission" date="2022-11" db="UniProtKB">
        <authorList>
            <consortium name="WormBaseParasite"/>
        </authorList>
    </citation>
    <scope>IDENTIFICATION</scope>
</reference>
<sequence>MHFFIIFAFIFCFNFVTGLKCVTTSEDGETTSNSECLNSKYCYTFQAKLTSNAIKLDETIHGCGSTIIKVNDPNSILKTCDQYGVR</sequence>
<feature type="signal peptide" evidence="1">
    <location>
        <begin position="1"/>
        <end position="18"/>
    </location>
</feature>
<evidence type="ECO:0000256" key="1">
    <source>
        <dbReference type="SAM" id="SignalP"/>
    </source>
</evidence>
<dbReference type="AlphaFoldDB" id="A0A914Z181"/>
<accession>A0A914Z181</accession>
<organism evidence="2 3">
    <name type="scientific">Panagrolaimus superbus</name>
    <dbReference type="NCBI Taxonomy" id="310955"/>
    <lineage>
        <taxon>Eukaryota</taxon>
        <taxon>Metazoa</taxon>
        <taxon>Ecdysozoa</taxon>
        <taxon>Nematoda</taxon>
        <taxon>Chromadorea</taxon>
        <taxon>Rhabditida</taxon>
        <taxon>Tylenchina</taxon>
        <taxon>Panagrolaimomorpha</taxon>
        <taxon>Panagrolaimoidea</taxon>
        <taxon>Panagrolaimidae</taxon>
        <taxon>Panagrolaimus</taxon>
    </lineage>
</organism>
<keyword evidence="1" id="KW-0732">Signal</keyword>
<protein>
    <submittedName>
        <fullName evidence="3">Uncharacterized protein</fullName>
    </submittedName>
</protein>
<dbReference type="WBParaSite" id="PSU_v2.g5880.t1">
    <property type="protein sequence ID" value="PSU_v2.g5880.t1"/>
    <property type="gene ID" value="PSU_v2.g5880"/>
</dbReference>
<feature type="chain" id="PRO_5038030945" evidence="1">
    <location>
        <begin position="19"/>
        <end position="86"/>
    </location>
</feature>
<evidence type="ECO:0000313" key="3">
    <source>
        <dbReference type="WBParaSite" id="PSU_v2.g5880.t1"/>
    </source>
</evidence>
<proteinExistence type="predicted"/>
<dbReference type="Proteomes" id="UP000887577">
    <property type="component" value="Unplaced"/>
</dbReference>